<feature type="region of interest" description="Disordered" evidence="4">
    <location>
        <begin position="1"/>
        <end position="32"/>
    </location>
</feature>
<keyword evidence="5" id="KW-0812">Transmembrane</keyword>
<evidence type="ECO:0000256" key="5">
    <source>
        <dbReference type="SAM" id="Phobius"/>
    </source>
</evidence>
<dbReference type="RefSeq" id="WP_013765608.1">
    <property type="nucleotide sequence ID" value="NC_015510.1"/>
</dbReference>
<evidence type="ECO:0000256" key="1">
    <source>
        <dbReference type="ARBA" id="ARBA00022737"/>
    </source>
</evidence>
<feature type="transmembrane region" description="Helical" evidence="5">
    <location>
        <begin position="391"/>
        <end position="409"/>
    </location>
</feature>
<keyword evidence="5" id="KW-1133">Transmembrane helix</keyword>
<reference evidence="6 7" key="1">
    <citation type="journal article" date="2011" name="Stand. Genomic Sci.">
        <title>Complete genome sequence of Haliscomenobacter hydrossis type strain (O).</title>
        <authorList>
            <consortium name="US DOE Joint Genome Institute (JGI-PGF)"/>
            <person name="Daligault H."/>
            <person name="Lapidus A."/>
            <person name="Zeytun A."/>
            <person name="Nolan M."/>
            <person name="Lucas S."/>
            <person name="Del Rio T.G."/>
            <person name="Tice H."/>
            <person name="Cheng J.F."/>
            <person name="Tapia R."/>
            <person name="Han C."/>
            <person name="Goodwin L."/>
            <person name="Pitluck S."/>
            <person name="Liolios K."/>
            <person name="Pagani I."/>
            <person name="Ivanova N."/>
            <person name="Huntemann M."/>
            <person name="Mavromatis K."/>
            <person name="Mikhailova N."/>
            <person name="Pati A."/>
            <person name="Chen A."/>
            <person name="Palaniappan K."/>
            <person name="Land M."/>
            <person name="Hauser L."/>
            <person name="Brambilla E.M."/>
            <person name="Rohde M."/>
            <person name="Verbarg S."/>
            <person name="Goker M."/>
            <person name="Bristow J."/>
            <person name="Eisen J.A."/>
            <person name="Markowitz V."/>
            <person name="Hugenholtz P."/>
            <person name="Kyrpides N.C."/>
            <person name="Klenk H.P."/>
            <person name="Woyke T."/>
        </authorList>
    </citation>
    <scope>NUCLEOTIDE SEQUENCE [LARGE SCALE GENOMIC DNA]</scope>
    <source>
        <strain evidence="7">ATCC 27775 / DSM 1100 / LMG 10767 / O</strain>
    </source>
</reference>
<dbReference type="eggNOG" id="COG0457">
    <property type="taxonomic scope" value="Bacteria"/>
</dbReference>
<accession>F4KRY0</accession>
<feature type="transmembrane region" description="Helical" evidence="5">
    <location>
        <begin position="359"/>
        <end position="385"/>
    </location>
</feature>
<keyword evidence="7" id="KW-1185">Reference proteome</keyword>
<dbReference type="InterPro" id="IPR011990">
    <property type="entry name" value="TPR-like_helical_dom_sf"/>
</dbReference>
<evidence type="ECO:0000313" key="6">
    <source>
        <dbReference type="EMBL" id="AEE51067.1"/>
    </source>
</evidence>
<feature type="transmembrane region" description="Helical" evidence="5">
    <location>
        <begin position="40"/>
        <end position="58"/>
    </location>
</feature>
<dbReference type="STRING" id="760192.Halhy_3207"/>
<feature type="repeat" description="TPR" evidence="3">
    <location>
        <begin position="493"/>
        <end position="526"/>
    </location>
</feature>
<protein>
    <submittedName>
        <fullName evidence="6">Tetratricopeptide TPR_2 repeat-containing protein</fullName>
    </submittedName>
</protein>
<evidence type="ECO:0000313" key="7">
    <source>
        <dbReference type="Proteomes" id="UP000008461"/>
    </source>
</evidence>
<dbReference type="PANTHER" id="PTHR44227">
    <property type="match status" value="1"/>
</dbReference>
<feature type="transmembrane region" description="Helical" evidence="5">
    <location>
        <begin position="201"/>
        <end position="228"/>
    </location>
</feature>
<reference key="2">
    <citation type="submission" date="2011-04" db="EMBL/GenBank/DDBJ databases">
        <title>Complete sequence of chromosome of Haliscomenobacter hydrossis DSM 1100.</title>
        <authorList>
            <consortium name="US DOE Joint Genome Institute (JGI-PGF)"/>
            <person name="Lucas S."/>
            <person name="Han J."/>
            <person name="Lapidus A."/>
            <person name="Bruce D."/>
            <person name="Goodwin L."/>
            <person name="Pitluck S."/>
            <person name="Peters L."/>
            <person name="Kyrpides N."/>
            <person name="Mavromatis K."/>
            <person name="Ivanova N."/>
            <person name="Ovchinnikova G."/>
            <person name="Pagani I."/>
            <person name="Daligault H."/>
            <person name="Detter J.C."/>
            <person name="Han C."/>
            <person name="Land M."/>
            <person name="Hauser L."/>
            <person name="Markowitz V."/>
            <person name="Cheng J.-F."/>
            <person name="Hugenholtz P."/>
            <person name="Woyke T."/>
            <person name="Wu D."/>
            <person name="Verbarg S."/>
            <person name="Frueling A."/>
            <person name="Brambilla E."/>
            <person name="Klenk H.-P."/>
            <person name="Eisen J.A."/>
        </authorList>
    </citation>
    <scope>NUCLEOTIDE SEQUENCE</scope>
    <source>
        <strain>DSM 1100</strain>
    </source>
</reference>
<dbReference type="Proteomes" id="UP000008461">
    <property type="component" value="Chromosome"/>
</dbReference>
<feature type="transmembrane region" description="Helical" evidence="5">
    <location>
        <begin position="148"/>
        <end position="165"/>
    </location>
</feature>
<dbReference type="HOGENOM" id="CLU_011615_5_0_10"/>
<proteinExistence type="predicted"/>
<dbReference type="AlphaFoldDB" id="F4KRY0"/>
<keyword evidence="2 3" id="KW-0802">TPR repeat</keyword>
<organism evidence="6 7">
    <name type="scientific">Haliscomenobacter hydrossis (strain ATCC 27775 / DSM 1100 / LMG 10767 / O)</name>
    <dbReference type="NCBI Taxonomy" id="760192"/>
    <lineage>
        <taxon>Bacteria</taxon>
        <taxon>Pseudomonadati</taxon>
        <taxon>Bacteroidota</taxon>
        <taxon>Saprospiria</taxon>
        <taxon>Saprospirales</taxon>
        <taxon>Haliscomenobacteraceae</taxon>
        <taxon>Haliscomenobacter</taxon>
    </lineage>
</organism>
<keyword evidence="1" id="KW-0677">Repeat</keyword>
<feature type="transmembrane region" description="Helical" evidence="5">
    <location>
        <begin position="302"/>
        <end position="321"/>
    </location>
</feature>
<dbReference type="PROSITE" id="PS50293">
    <property type="entry name" value="TPR_REGION"/>
    <property type="match status" value="1"/>
</dbReference>
<feature type="transmembrane region" description="Helical" evidence="5">
    <location>
        <begin position="333"/>
        <end position="352"/>
    </location>
</feature>
<keyword evidence="5" id="KW-0472">Membrane</keyword>
<dbReference type="Gene3D" id="1.25.40.10">
    <property type="entry name" value="Tetratricopeptide repeat domain"/>
    <property type="match status" value="2"/>
</dbReference>
<gene>
    <name evidence="6" type="ordered locus">Halhy_3207</name>
</gene>
<dbReference type="SMART" id="SM00028">
    <property type="entry name" value="TPR"/>
    <property type="match status" value="4"/>
</dbReference>
<dbReference type="KEGG" id="hhy:Halhy_3207"/>
<evidence type="ECO:0000256" key="2">
    <source>
        <dbReference type="ARBA" id="ARBA00022803"/>
    </source>
</evidence>
<sequence length="640" mass="71906">MSKPKKKPVAQRPSSGVKPTKAASPPRDAMQPVSTPKPMIWLWVALLAAWVFIAYLRALDNQFVDWDDPTYVTENPYLQPANQENLHALLRSVVSLNYHPLTMATLWWNAANSGIESARAYIWFNIIFHIFNTGLVFFFAFLLSKRNVLIALVTALGFGLHPMHVESVAWVSERKDVLYVFFFLLSALAYWKHLEKGKLGLWWALALLAFLLSCLSKAMAVSLVPVLFLLDYWQGRKMLSLGSLLEKIPFIALAVLFGLIALDVQDGGSFYGMFGMVEKNDALADFDVFSPFQRLKFAGYGFMMYIVKLFLPFNLSAFYPYPSLDAVKQGTEGSIYLFGLIFTIAAGAWSLWNARKHKIYLFGFGFYFFTIALVLQVISVGAVVMADRYTYLPYVGLFFMLGYGLDALIRKMPASKYAVWGAILGLNLFFMLRTREQVDIWQNHDTLWTNVIKLYPNAGEPRKIRGHYYGKTGRIDLAIADFEAALQNNFQNVSIYEGLGNAYGTQGQIDKAVEMFNQALKLDSTNVSVRYNRSIAQLSKNPQAAIEDLTFVIKNSLLEKAANYGARGYAYLLTGNYAAAKQDYDKAISLDAQDSYHFFNRGQAKQLSGDNAGAIVDYEAALKLKPGMAEAVEKLKGLGR</sequence>
<evidence type="ECO:0000256" key="3">
    <source>
        <dbReference type="PROSITE-ProRule" id="PRU00339"/>
    </source>
</evidence>
<dbReference type="InterPro" id="IPR019734">
    <property type="entry name" value="TPR_rpt"/>
</dbReference>
<dbReference type="InterPro" id="IPR052346">
    <property type="entry name" value="O-mannosyl-transferase_TMTC"/>
</dbReference>
<dbReference type="PROSITE" id="PS50005">
    <property type="entry name" value="TPR"/>
    <property type="match status" value="2"/>
</dbReference>
<evidence type="ECO:0000256" key="4">
    <source>
        <dbReference type="SAM" id="MobiDB-lite"/>
    </source>
</evidence>
<dbReference type="EMBL" id="CP002691">
    <property type="protein sequence ID" value="AEE51067.1"/>
    <property type="molecule type" value="Genomic_DNA"/>
</dbReference>
<feature type="repeat" description="TPR" evidence="3">
    <location>
        <begin position="561"/>
        <end position="594"/>
    </location>
</feature>
<feature type="transmembrane region" description="Helical" evidence="5">
    <location>
        <begin position="248"/>
        <end position="264"/>
    </location>
</feature>
<dbReference type="Pfam" id="PF00515">
    <property type="entry name" value="TPR_1"/>
    <property type="match status" value="1"/>
</dbReference>
<dbReference type="PANTHER" id="PTHR44227:SF3">
    <property type="entry name" value="PROTEIN O-MANNOSYL-TRANSFERASE TMTC4"/>
    <property type="match status" value="1"/>
</dbReference>
<feature type="transmembrane region" description="Helical" evidence="5">
    <location>
        <begin position="177"/>
        <end position="194"/>
    </location>
</feature>
<dbReference type="SUPFAM" id="SSF48452">
    <property type="entry name" value="TPR-like"/>
    <property type="match status" value="1"/>
</dbReference>
<feature type="transmembrane region" description="Helical" evidence="5">
    <location>
        <begin position="120"/>
        <end position="141"/>
    </location>
</feature>
<dbReference type="Pfam" id="PF13181">
    <property type="entry name" value="TPR_8"/>
    <property type="match status" value="2"/>
</dbReference>
<name>F4KRY0_HALH1</name>